<dbReference type="Proteomes" id="UP000663828">
    <property type="component" value="Unassembled WGS sequence"/>
</dbReference>
<evidence type="ECO:0000313" key="3">
    <source>
        <dbReference type="EMBL" id="CAF1655793.1"/>
    </source>
</evidence>
<feature type="compositionally biased region" description="Basic and acidic residues" evidence="1">
    <location>
        <begin position="45"/>
        <end position="56"/>
    </location>
</feature>
<evidence type="ECO:0000313" key="2">
    <source>
        <dbReference type="EMBL" id="CAF1523544.1"/>
    </source>
</evidence>
<proteinExistence type="predicted"/>
<feature type="region of interest" description="Disordered" evidence="1">
    <location>
        <begin position="29"/>
        <end position="56"/>
    </location>
</feature>
<dbReference type="Proteomes" id="UP000663852">
    <property type="component" value="Unassembled WGS sequence"/>
</dbReference>
<comment type="caution">
    <text evidence="3">The sequence shown here is derived from an EMBL/GenBank/DDBJ whole genome shotgun (WGS) entry which is preliminary data.</text>
</comment>
<reference evidence="3" key="1">
    <citation type="submission" date="2021-02" db="EMBL/GenBank/DDBJ databases">
        <authorList>
            <person name="Nowell W R."/>
        </authorList>
    </citation>
    <scope>NUCLEOTIDE SEQUENCE</scope>
</reference>
<dbReference type="EMBL" id="CAJNOJ010000796">
    <property type="protein sequence ID" value="CAF1523544.1"/>
    <property type="molecule type" value="Genomic_DNA"/>
</dbReference>
<dbReference type="AlphaFoldDB" id="A0A816F6R9"/>
<keyword evidence="4" id="KW-1185">Reference proteome</keyword>
<organism evidence="3 4">
    <name type="scientific">Adineta ricciae</name>
    <name type="common">Rotifer</name>
    <dbReference type="NCBI Taxonomy" id="249248"/>
    <lineage>
        <taxon>Eukaryota</taxon>
        <taxon>Metazoa</taxon>
        <taxon>Spiralia</taxon>
        <taxon>Gnathifera</taxon>
        <taxon>Rotifera</taxon>
        <taxon>Eurotatoria</taxon>
        <taxon>Bdelloidea</taxon>
        <taxon>Adinetida</taxon>
        <taxon>Adinetidae</taxon>
        <taxon>Adineta</taxon>
    </lineage>
</organism>
<sequence>MKRNADGVGPQHAELLASFQEAAPINRTDISNNQHQQSNQNSLKRAKEGDDSFEREHRLASGNNKYFYYRNGHPITITSTTTSSGHNGTTAVVRQASFPPFKINFVSDEVPKELAIIKDINNYEQREAFKQYDKVFFMRDTPVDTGINLCISSLPEESMKQNHFSESRMFHSVHAIEENSEQIEEPIERS</sequence>
<evidence type="ECO:0000313" key="4">
    <source>
        <dbReference type="Proteomes" id="UP000663828"/>
    </source>
</evidence>
<feature type="compositionally biased region" description="Low complexity" evidence="1">
    <location>
        <begin position="31"/>
        <end position="42"/>
    </location>
</feature>
<protein>
    <submittedName>
        <fullName evidence="3">Uncharacterized protein</fullName>
    </submittedName>
</protein>
<dbReference type="EMBL" id="CAJNOR010010671">
    <property type="protein sequence ID" value="CAF1655793.1"/>
    <property type="molecule type" value="Genomic_DNA"/>
</dbReference>
<gene>
    <name evidence="2" type="ORF">EDS130_LOCUS44043</name>
    <name evidence="3" type="ORF">XAT740_LOCUS55886</name>
</gene>
<accession>A0A816F6R9</accession>
<name>A0A816F6R9_ADIRI</name>
<evidence type="ECO:0000256" key="1">
    <source>
        <dbReference type="SAM" id="MobiDB-lite"/>
    </source>
</evidence>